<dbReference type="GO" id="GO:0045087">
    <property type="term" value="P:innate immune response"/>
    <property type="evidence" value="ECO:0007669"/>
    <property type="project" value="UniProtKB-KW"/>
</dbReference>
<dbReference type="PANTHER" id="PTHR12757">
    <property type="entry name" value="TUMOR NECROSIS FACTOR INDUCED PROTEIN"/>
    <property type="match status" value="1"/>
</dbReference>
<dbReference type="GO" id="GO:0042981">
    <property type="term" value="P:regulation of apoptotic process"/>
    <property type="evidence" value="ECO:0007669"/>
    <property type="project" value="InterPro"/>
</dbReference>
<accession>A0A4W5LGV8</accession>
<comment type="similarity">
    <text evidence="3">Belongs to the TNFAIP8 family. TNFAIP8L2 subfamily.</text>
</comment>
<reference evidence="4" key="3">
    <citation type="submission" date="2025-09" db="UniProtKB">
        <authorList>
            <consortium name="Ensembl"/>
        </authorList>
    </citation>
    <scope>IDENTIFICATION</scope>
</reference>
<dbReference type="GO" id="GO:0005737">
    <property type="term" value="C:cytoplasm"/>
    <property type="evidence" value="ECO:0007669"/>
    <property type="project" value="TreeGrafter"/>
</dbReference>
<evidence type="ECO:0000313" key="5">
    <source>
        <dbReference type="Proteomes" id="UP000314982"/>
    </source>
</evidence>
<dbReference type="AlphaFoldDB" id="A0A4W5LGV8"/>
<protein>
    <submittedName>
        <fullName evidence="4">Uncharacterized protein</fullName>
    </submittedName>
</protein>
<dbReference type="InterPro" id="IPR038355">
    <property type="entry name" value="TNFAIP8_sf"/>
</dbReference>
<evidence type="ECO:0000256" key="1">
    <source>
        <dbReference type="ARBA" id="ARBA00022588"/>
    </source>
</evidence>
<dbReference type="Ensembl" id="ENSHHUT00000026050.1">
    <property type="protein sequence ID" value="ENSHHUP00000025076.1"/>
    <property type="gene ID" value="ENSHHUG00000015806.1"/>
</dbReference>
<dbReference type="PANTHER" id="PTHR12757:SF4">
    <property type="entry name" value="TUMOR NECROSIS FACTOR ALPHA-INDUCED PROTEIN 8-LIKE PROTEIN 2"/>
    <property type="match status" value="1"/>
</dbReference>
<reference evidence="4" key="2">
    <citation type="submission" date="2025-08" db="UniProtKB">
        <authorList>
            <consortium name="Ensembl"/>
        </authorList>
    </citation>
    <scope>IDENTIFICATION</scope>
</reference>
<reference evidence="5" key="1">
    <citation type="submission" date="2018-06" db="EMBL/GenBank/DDBJ databases">
        <title>Genome assembly of Danube salmon.</title>
        <authorList>
            <person name="Macqueen D.J."/>
            <person name="Gundappa M.K."/>
        </authorList>
    </citation>
    <scope>NUCLEOTIDE SEQUENCE [LARGE SCALE GENOMIC DNA]</scope>
</reference>
<proteinExistence type="inferred from homology"/>
<keyword evidence="1" id="KW-0399">Innate immunity</keyword>
<evidence type="ECO:0000256" key="2">
    <source>
        <dbReference type="ARBA" id="ARBA00022859"/>
    </source>
</evidence>
<name>A0A4W5LGV8_9TELE</name>
<dbReference type="Pfam" id="PF05527">
    <property type="entry name" value="TNFAIP8"/>
    <property type="match status" value="1"/>
</dbReference>
<keyword evidence="2" id="KW-0391">Immunity</keyword>
<evidence type="ECO:0000256" key="3">
    <source>
        <dbReference type="ARBA" id="ARBA00038062"/>
    </source>
</evidence>
<keyword evidence="5" id="KW-1185">Reference proteome</keyword>
<dbReference type="Gene3D" id="1.20.1440.160">
    <property type="entry name" value="Tumor necrosis factor alpha-induced protein 8-like"/>
    <property type="match status" value="1"/>
</dbReference>
<dbReference type="InterPro" id="IPR008477">
    <property type="entry name" value="TNFAIP8-like"/>
</dbReference>
<sequence>MMAIIFQKLIFYKAIMTELLTDCRDILLKLEEKHLTPKSQGRIWHVFNHYSDQDLLTNLYTPWLSGPHLCMHP</sequence>
<organism evidence="4 5">
    <name type="scientific">Hucho hucho</name>
    <name type="common">huchen</name>
    <dbReference type="NCBI Taxonomy" id="62062"/>
    <lineage>
        <taxon>Eukaryota</taxon>
        <taxon>Metazoa</taxon>
        <taxon>Chordata</taxon>
        <taxon>Craniata</taxon>
        <taxon>Vertebrata</taxon>
        <taxon>Euteleostomi</taxon>
        <taxon>Actinopterygii</taxon>
        <taxon>Neopterygii</taxon>
        <taxon>Teleostei</taxon>
        <taxon>Protacanthopterygii</taxon>
        <taxon>Salmoniformes</taxon>
        <taxon>Salmonidae</taxon>
        <taxon>Salmoninae</taxon>
        <taxon>Hucho</taxon>
    </lineage>
</organism>
<dbReference type="Proteomes" id="UP000314982">
    <property type="component" value="Unassembled WGS sequence"/>
</dbReference>
<evidence type="ECO:0000313" key="4">
    <source>
        <dbReference type="Ensembl" id="ENSHHUP00000025076.1"/>
    </source>
</evidence>